<feature type="compositionally biased region" description="Polar residues" evidence="1">
    <location>
        <begin position="8"/>
        <end position="21"/>
    </location>
</feature>
<feature type="region of interest" description="Disordered" evidence="1">
    <location>
        <begin position="1"/>
        <end position="22"/>
    </location>
</feature>
<evidence type="ECO:0000313" key="2">
    <source>
        <dbReference type="EMBL" id="CEK89001.1"/>
    </source>
</evidence>
<accession>A0A0B7B9P5</accession>
<proteinExistence type="predicted"/>
<sequence length="59" mass="6795">MLKKCSKNFGNGHSKSITTEQAAEAVLNESKDKLDLEWDYSDKDTESELDDHLDKEEMF</sequence>
<dbReference type="AlphaFoldDB" id="A0A0B7B9P5"/>
<reference evidence="2" key="1">
    <citation type="submission" date="2014-12" db="EMBL/GenBank/DDBJ databases">
        <title>Insight into the proteome of Arion vulgaris.</title>
        <authorList>
            <person name="Aradska J."/>
            <person name="Bulat T."/>
            <person name="Smidak R."/>
            <person name="Sarate P."/>
            <person name="Gangsoo J."/>
            <person name="Sialana F."/>
            <person name="Bilban M."/>
            <person name="Lubec G."/>
        </authorList>
    </citation>
    <scope>NUCLEOTIDE SEQUENCE</scope>
    <source>
        <tissue evidence="2">Skin</tissue>
    </source>
</reference>
<evidence type="ECO:0000256" key="1">
    <source>
        <dbReference type="SAM" id="MobiDB-lite"/>
    </source>
</evidence>
<gene>
    <name evidence="2" type="primary">ORF168366</name>
</gene>
<organism evidence="2">
    <name type="scientific">Arion vulgaris</name>
    <dbReference type="NCBI Taxonomy" id="1028688"/>
    <lineage>
        <taxon>Eukaryota</taxon>
        <taxon>Metazoa</taxon>
        <taxon>Spiralia</taxon>
        <taxon>Lophotrochozoa</taxon>
        <taxon>Mollusca</taxon>
        <taxon>Gastropoda</taxon>
        <taxon>Heterobranchia</taxon>
        <taxon>Euthyneura</taxon>
        <taxon>Panpulmonata</taxon>
        <taxon>Eupulmonata</taxon>
        <taxon>Stylommatophora</taxon>
        <taxon>Helicina</taxon>
        <taxon>Arionoidea</taxon>
        <taxon>Arionidae</taxon>
        <taxon>Arion</taxon>
    </lineage>
</organism>
<protein>
    <submittedName>
        <fullName evidence="2">Uncharacterized protein</fullName>
    </submittedName>
</protein>
<dbReference type="EMBL" id="HACG01042136">
    <property type="protein sequence ID" value="CEK89001.1"/>
    <property type="molecule type" value="Transcribed_RNA"/>
</dbReference>
<name>A0A0B7B9P5_9EUPU</name>